<dbReference type="Gene3D" id="1.10.10.10">
    <property type="entry name" value="Winged helix-like DNA-binding domain superfamily/Winged helix DNA-binding domain"/>
    <property type="match status" value="1"/>
</dbReference>
<dbReference type="Proteomes" id="UP000256769">
    <property type="component" value="Unassembled WGS sequence"/>
</dbReference>
<keyword evidence="6" id="KW-1185">Reference proteome</keyword>
<evidence type="ECO:0000259" key="4">
    <source>
        <dbReference type="PROSITE" id="PS50995"/>
    </source>
</evidence>
<dbReference type="Pfam" id="PF13463">
    <property type="entry name" value="HTH_27"/>
    <property type="match status" value="1"/>
</dbReference>
<dbReference type="PROSITE" id="PS50995">
    <property type="entry name" value="HTH_MARR_2"/>
    <property type="match status" value="1"/>
</dbReference>
<dbReference type="InterPro" id="IPR036390">
    <property type="entry name" value="WH_DNA-bd_sf"/>
</dbReference>
<dbReference type="EMBL" id="QNUE01000001">
    <property type="protein sequence ID" value="REC69325.1"/>
    <property type="molecule type" value="Genomic_DNA"/>
</dbReference>
<dbReference type="PROSITE" id="PS01117">
    <property type="entry name" value="HTH_MARR_1"/>
    <property type="match status" value="1"/>
</dbReference>
<keyword evidence="2" id="KW-0238">DNA-binding</keyword>
<dbReference type="InterPro" id="IPR036388">
    <property type="entry name" value="WH-like_DNA-bd_sf"/>
</dbReference>
<accession>A0A3D9CU78</accession>
<gene>
    <name evidence="5" type="ORF">DRF59_00180</name>
</gene>
<dbReference type="PANTHER" id="PTHR42756:SF1">
    <property type="entry name" value="TRANSCRIPTIONAL REPRESSOR OF EMRAB OPERON"/>
    <property type="match status" value="1"/>
</dbReference>
<protein>
    <submittedName>
        <fullName evidence="5">MarR family transcriptional regulator</fullName>
    </submittedName>
</protein>
<dbReference type="CDD" id="cd00090">
    <property type="entry name" value="HTH_ARSR"/>
    <property type="match status" value="1"/>
</dbReference>
<organism evidence="5 6">
    <name type="scientific">Chryseobacterium flavum</name>
    <dbReference type="NCBI Taxonomy" id="415851"/>
    <lineage>
        <taxon>Bacteria</taxon>
        <taxon>Pseudomonadati</taxon>
        <taxon>Bacteroidota</taxon>
        <taxon>Flavobacteriia</taxon>
        <taxon>Flavobacteriales</taxon>
        <taxon>Weeksellaceae</taxon>
        <taxon>Chryseobacterium group</taxon>
        <taxon>Chryseobacterium</taxon>
    </lineage>
</organism>
<dbReference type="PANTHER" id="PTHR42756">
    <property type="entry name" value="TRANSCRIPTIONAL REGULATOR, MARR"/>
    <property type="match status" value="1"/>
</dbReference>
<name>A0A3D9CU78_9FLAO</name>
<sequence length="143" mass="16591">MKPIEKQFFNTFTDFQCLILAHMNRGDINGVTAAHYNIIEFILRKKMTTGREISIAFNVSQAAISKQLKFLINHDLVIQKQDKADRRKFNLSATEKGKFIVENSETFRKNMTRQVSSILSRNELEQLNVLLDKILNSLNFKPE</sequence>
<evidence type="ECO:0000313" key="6">
    <source>
        <dbReference type="Proteomes" id="UP000256769"/>
    </source>
</evidence>
<reference evidence="5 6" key="1">
    <citation type="journal article" date="2007" name="Int. J. Syst. Evol. Microbiol.">
        <title>Chryseobacterium flavum sp. nov., isolated from polluted soil.</title>
        <authorList>
            <person name="Zhou Y."/>
            <person name="Dong J."/>
            <person name="Wang X."/>
            <person name="Huang X."/>
            <person name="Zhang K.Y."/>
            <person name="Zhang Y.Q."/>
            <person name="Guo Y.F."/>
            <person name="Lai R."/>
            <person name="Li W.J."/>
        </authorList>
    </citation>
    <scope>NUCLEOTIDE SEQUENCE [LARGE SCALE GENOMIC DNA]</scope>
    <source>
        <strain evidence="5 6">KCTC 12877</strain>
    </source>
</reference>
<dbReference type="OrthoDB" id="1256198at2"/>
<evidence type="ECO:0000256" key="1">
    <source>
        <dbReference type="ARBA" id="ARBA00023015"/>
    </source>
</evidence>
<dbReference type="InterPro" id="IPR011991">
    <property type="entry name" value="ArsR-like_HTH"/>
</dbReference>
<evidence type="ECO:0000256" key="3">
    <source>
        <dbReference type="ARBA" id="ARBA00023163"/>
    </source>
</evidence>
<proteinExistence type="predicted"/>
<evidence type="ECO:0000313" key="5">
    <source>
        <dbReference type="EMBL" id="REC69325.1"/>
    </source>
</evidence>
<dbReference type="GO" id="GO:0003677">
    <property type="term" value="F:DNA binding"/>
    <property type="evidence" value="ECO:0007669"/>
    <property type="project" value="UniProtKB-KW"/>
</dbReference>
<dbReference type="PRINTS" id="PR00598">
    <property type="entry name" value="HTHMARR"/>
</dbReference>
<keyword evidence="1" id="KW-0805">Transcription regulation</keyword>
<dbReference type="RefSeq" id="WP_115956287.1">
    <property type="nucleotide sequence ID" value="NZ_CBCRVL010000002.1"/>
</dbReference>
<dbReference type="InterPro" id="IPR000835">
    <property type="entry name" value="HTH_MarR-typ"/>
</dbReference>
<dbReference type="AlphaFoldDB" id="A0A3D9CU78"/>
<dbReference type="SUPFAM" id="SSF46785">
    <property type="entry name" value="Winged helix' DNA-binding domain"/>
    <property type="match status" value="1"/>
</dbReference>
<dbReference type="GO" id="GO:0003700">
    <property type="term" value="F:DNA-binding transcription factor activity"/>
    <property type="evidence" value="ECO:0007669"/>
    <property type="project" value="InterPro"/>
</dbReference>
<dbReference type="InterPro" id="IPR023187">
    <property type="entry name" value="Tscrpt_reg_MarR-type_CS"/>
</dbReference>
<evidence type="ECO:0000256" key="2">
    <source>
        <dbReference type="ARBA" id="ARBA00023125"/>
    </source>
</evidence>
<feature type="domain" description="HTH marR-type" evidence="4">
    <location>
        <begin position="1"/>
        <end position="136"/>
    </location>
</feature>
<comment type="caution">
    <text evidence="5">The sequence shown here is derived from an EMBL/GenBank/DDBJ whole genome shotgun (WGS) entry which is preliminary data.</text>
</comment>
<dbReference type="SMART" id="SM00347">
    <property type="entry name" value="HTH_MARR"/>
    <property type="match status" value="1"/>
</dbReference>
<keyword evidence="3" id="KW-0804">Transcription</keyword>